<dbReference type="EMBL" id="ABEU02000001">
    <property type="protein sequence ID" value="PNR61791.1"/>
    <property type="molecule type" value="Genomic_DNA"/>
</dbReference>
<dbReference type="Gramene" id="Pp3c1_5061V3.1">
    <property type="protein sequence ID" value="PAC:32966567.CDS.1"/>
    <property type="gene ID" value="Pp3c1_5061"/>
</dbReference>
<keyword evidence="3" id="KW-1185">Reference proteome</keyword>
<gene>
    <name evidence="1" type="ORF">PHYPA_000215</name>
</gene>
<reference evidence="1 3" key="1">
    <citation type="journal article" date="2008" name="Science">
        <title>The Physcomitrella genome reveals evolutionary insights into the conquest of land by plants.</title>
        <authorList>
            <person name="Rensing S."/>
            <person name="Lang D."/>
            <person name="Zimmer A."/>
            <person name="Terry A."/>
            <person name="Salamov A."/>
            <person name="Shapiro H."/>
            <person name="Nishiyama T."/>
            <person name="Perroud P.-F."/>
            <person name="Lindquist E."/>
            <person name="Kamisugi Y."/>
            <person name="Tanahashi T."/>
            <person name="Sakakibara K."/>
            <person name="Fujita T."/>
            <person name="Oishi K."/>
            <person name="Shin-I T."/>
            <person name="Kuroki Y."/>
            <person name="Toyoda A."/>
            <person name="Suzuki Y."/>
            <person name="Hashimoto A."/>
            <person name="Yamaguchi K."/>
            <person name="Sugano A."/>
            <person name="Kohara Y."/>
            <person name="Fujiyama A."/>
            <person name="Anterola A."/>
            <person name="Aoki S."/>
            <person name="Ashton N."/>
            <person name="Barbazuk W.B."/>
            <person name="Barker E."/>
            <person name="Bennetzen J."/>
            <person name="Bezanilla M."/>
            <person name="Blankenship R."/>
            <person name="Cho S.H."/>
            <person name="Dutcher S."/>
            <person name="Estelle M."/>
            <person name="Fawcett J.A."/>
            <person name="Gundlach H."/>
            <person name="Hanada K."/>
            <person name="Heyl A."/>
            <person name="Hicks K.A."/>
            <person name="Hugh J."/>
            <person name="Lohr M."/>
            <person name="Mayer K."/>
            <person name="Melkozernov A."/>
            <person name="Murata T."/>
            <person name="Nelson D."/>
            <person name="Pils B."/>
            <person name="Prigge M."/>
            <person name="Reiss B."/>
            <person name="Renner T."/>
            <person name="Rombauts S."/>
            <person name="Rushton P."/>
            <person name="Sanderfoot A."/>
            <person name="Schween G."/>
            <person name="Shiu S.-H."/>
            <person name="Stueber K."/>
            <person name="Theodoulou F.L."/>
            <person name="Tu H."/>
            <person name="Van de Peer Y."/>
            <person name="Verrier P.J."/>
            <person name="Waters E."/>
            <person name="Wood A."/>
            <person name="Yang L."/>
            <person name="Cove D."/>
            <person name="Cuming A."/>
            <person name="Hasebe M."/>
            <person name="Lucas S."/>
            <person name="Mishler D.B."/>
            <person name="Reski R."/>
            <person name="Grigoriev I."/>
            <person name="Quatrano R.S."/>
            <person name="Boore J.L."/>
        </authorList>
    </citation>
    <scope>NUCLEOTIDE SEQUENCE [LARGE SCALE GENOMIC DNA]</scope>
    <source>
        <strain evidence="2 3">cv. Gransden 2004</strain>
    </source>
</reference>
<dbReference type="AlphaFoldDB" id="A0A2K1L725"/>
<evidence type="ECO:0000313" key="1">
    <source>
        <dbReference type="EMBL" id="PNR61791.1"/>
    </source>
</evidence>
<evidence type="ECO:0000313" key="3">
    <source>
        <dbReference type="Proteomes" id="UP000006727"/>
    </source>
</evidence>
<accession>A0A2K1L725</accession>
<sequence>MICRPPRRRSSTFRTLSSIRNSLLPPESSLIWSLAMDVVQTLLFQPHSWGDFPHSFLLTIFRFVRMGSHNSFDLTPTMIFFVCWSVLGFRGAG</sequence>
<protein>
    <submittedName>
        <fullName evidence="1 2">Uncharacterized protein</fullName>
    </submittedName>
</protein>
<name>A0A2K1L725_PHYPA</name>
<dbReference type="EnsemblPlants" id="Pp3c1_5061V3.1">
    <property type="protein sequence ID" value="PAC:32966567.CDS.1"/>
    <property type="gene ID" value="Pp3c1_5061"/>
</dbReference>
<evidence type="ECO:0000313" key="2">
    <source>
        <dbReference type="EnsemblPlants" id="PAC:32966567.CDS.1"/>
    </source>
</evidence>
<reference evidence="2" key="3">
    <citation type="submission" date="2020-12" db="UniProtKB">
        <authorList>
            <consortium name="EnsemblPlants"/>
        </authorList>
    </citation>
    <scope>IDENTIFICATION</scope>
</reference>
<reference evidence="1 3" key="2">
    <citation type="journal article" date="2018" name="Plant J.">
        <title>The Physcomitrella patens chromosome-scale assembly reveals moss genome structure and evolution.</title>
        <authorList>
            <person name="Lang D."/>
            <person name="Ullrich K.K."/>
            <person name="Murat F."/>
            <person name="Fuchs J."/>
            <person name="Jenkins J."/>
            <person name="Haas F.B."/>
            <person name="Piednoel M."/>
            <person name="Gundlach H."/>
            <person name="Van Bel M."/>
            <person name="Meyberg R."/>
            <person name="Vives C."/>
            <person name="Morata J."/>
            <person name="Symeonidi A."/>
            <person name="Hiss M."/>
            <person name="Muchero W."/>
            <person name="Kamisugi Y."/>
            <person name="Saleh O."/>
            <person name="Blanc G."/>
            <person name="Decker E.L."/>
            <person name="van Gessel N."/>
            <person name="Grimwood J."/>
            <person name="Hayes R.D."/>
            <person name="Graham S.W."/>
            <person name="Gunter L.E."/>
            <person name="McDaniel S.F."/>
            <person name="Hoernstein S.N.W."/>
            <person name="Larsson A."/>
            <person name="Li F.W."/>
            <person name="Perroud P.F."/>
            <person name="Phillips J."/>
            <person name="Ranjan P."/>
            <person name="Rokshar D.S."/>
            <person name="Rothfels C.J."/>
            <person name="Schneider L."/>
            <person name="Shu S."/>
            <person name="Stevenson D.W."/>
            <person name="Thummler F."/>
            <person name="Tillich M."/>
            <person name="Villarreal Aguilar J.C."/>
            <person name="Widiez T."/>
            <person name="Wong G.K."/>
            <person name="Wymore A."/>
            <person name="Zhang Y."/>
            <person name="Zimmer A.D."/>
            <person name="Quatrano R.S."/>
            <person name="Mayer K.F.X."/>
            <person name="Goodstein D."/>
            <person name="Casacuberta J.M."/>
            <person name="Vandepoele K."/>
            <person name="Reski R."/>
            <person name="Cuming A.C."/>
            <person name="Tuskan G.A."/>
            <person name="Maumus F."/>
            <person name="Salse J."/>
            <person name="Schmutz J."/>
            <person name="Rensing S.A."/>
        </authorList>
    </citation>
    <scope>NUCLEOTIDE SEQUENCE [LARGE SCALE GENOMIC DNA]</scope>
    <source>
        <strain evidence="2 3">cv. Gransden 2004</strain>
    </source>
</reference>
<dbReference type="Proteomes" id="UP000006727">
    <property type="component" value="Chromosome 1"/>
</dbReference>
<organism evidence="1">
    <name type="scientific">Physcomitrium patens</name>
    <name type="common">Spreading-leaved earth moss</name>
    <name type="synonym">Physcomitrella patens</name>
    <dbReference type="NCBI Taxonomy" id="3218"/>
    <lineage>
        <taxon>Eukaryota</taxon>
        <taxon>Viridiplantae</taxon>
        <taxon>Streptophyta</taxon>
        <taxon>Embryophyta</taxon>
        <taxon>Bryophyta</taxon>
        <taxon>Bryophytina</taxon>
        <taxon>Bryopsida</taxon>
        <taxon>Funariidae</taxon>
        <taxon>Funariales</taxon>
        <taxon>Funariaceae</taxon>
        <taxon>Physcomitrium</taxon>
    </lineage>
</organism>
<dbReference type="InParanoid" id="A0A2K1L725"/>
<proteinExistence type="predicted"/>